<sequence length="87" mass="9769">MFNAGGEIALFLKIGLRPVFFGETLIGPDLPNLTYMVAFDDMGQRDETWQKFGSSPEWKELSANQIYADTVSNINVSFLQPTSYSQI</sequence>
<feature type="domain" description="NIPSNAP" evidence="1">
    <location>
        <begin position="8"/>
        <end position="86"/>
    </location>
</feature>
<dbReference type="InterPro" id="IPR011008">
    <property type="entry name" value="Dimeric_a/b-barrel"/>
</dbReference>
<dbReference type="EMBL" id="BARW01029638">
    <property type="protein sequence ID" value="GAJ11657.1"/>
    <property type="molecule type" value="Genomic_DNA"/>
</dbReference>
<dbReference type="SUPFAM" id="SSF54909">
    <property type="entry name" value="Dimeric alpha+beta barrel"/>
    <property type="match status" value="1"/>
</dbReference>
<reference evidence="2" key="1">
    <citation type="journal article" date="2014" name="Front. Microbiol.">
        <title>High frequency of phylogenetically diverse reductive dehalogenase-homologous genes in deep subseafloor sedimentary metagenomes.</title>
        <authorList>
            <person name="Kawai M."/>
            <person name="Futagami T."/>
            <person name="Toyoda A."/>
            <person name="Takaki Y."/>
            <person name="Nishi S."/>
            <person name="Hori S."/>
            <person name="Arai W."/>
            <person name="Tsubouchi T."/>
            <person name="Morono Y."/>
            <person name="Uchiyama I."/>
            <person name="Ito T."/>
            <person name="Fujiyama A."/>
            <person name="Inagaki F."/>
            <person name="Takami H."/>
        </authorList>
    </citation>
    <scope>NUCLEOTIDE SEQUENCE</scope>
    <source>
        <strain evidence="2">Expedition CK06-06</strain>
    </source>
</reference>
<evidence type="ECO:0000259" key="1">
    <source>
        <dbReference type="Pfam" id="PF07978"/>
    </source>
</evidence>
<accession>X1V6R5</accession>
<dbReference type="Gene3D" id="3.30.70.100">
    <property type="match status" value="1"/>
</dbReference>
<name>X1V6R5_9ZZZZ</name>
<evidence type="ECO:0000313" key="2">
    <source>
        <dbReference type="EMBL" id="GAJ11657.1"/>
    </source>
</evidence>
<proteinExistence type="predicted"/>
<dbReference type="InterPro" id="IPR012577">
    <property type="entry name" value="NIPSNAP"/>
</dbReference>
<comment type="caution">
    <text evidence="2">The sequence shown here is derived from an EMBL/GenBank/DDBJ whole genome shotgun (WGS) entry which is preliminary data.</text>
</comment>
<dbReference type="AlphaFoldDB" id="X1V6R5"/>
<organism evidence="2">
    <name type="scientific">marine sediment metagenome</name>
    <dbReference type="NCBI Taxonomy" id="412755"/>
    <lineage>
        <taxon>unclassified sequences</taxon>
        <taxon>metagenomes</taxon>
        <taxon>ecological metagenomes</taxon>
    </lineage>
</organism>
<gene>
    <name evidence="2" type="ORF">S12H4_47575</name>
</gene>
<dbReference type="Pfam" id="PF07978">
    <property type="entry name" value="NIPSNAP"/>
    <property type="match status" value="1"/>
</dbReference>
<protein>
    <recommendedName>
        <fullName evidence="1">NIPSNAP domain-containing protein</fullName>
    </recommendedName>
</protein>